<organism evidence="1 2">
    <name type="scientific">Runella aurantiaca</name>
    <dbReference type="NCBI Taxonomy" id="2282308"/>
    <lineage>
        <taxon>Bacteria</taxon>
        <taxon>Pseudomonadati</taxon>
        <taxon>Bacteroidota</taxon>
        <taxon>Cytophagia</taxon>
        <taxon>Cytophagales</taxon>
        <taxon>Spirosomataceae</taxon>
        <taxon>Runella</taxon>
    </lineage>
</organism>
<proteinExistence type="predicted"/>
<dbReference type="AlphaFoldDB" id="A0A369I705"/>
<accession>A0A369I705</accession>
<protein>
    <submittedName>
        <fullName evidence="1">Uncharacterized protein</fullName>
    </submittedName>
</protein>
<reference evidence="1 2" key="1">
    <citation type="submission" date="2018-07" db="EMBL/GenBank/DDBJ databases">
        <title>Genome analysis of Runella aurantiaca.</title>
        <authorList>
            <person name="Yang X."/>
        </authorList>
    </citation>
    <scope>NUCLEOTIDE SEQUENCE [LARGE SCALE GENOMIC DNA]</scope>
    <source>
        <strain evidence="1 2">YX9</strain>
    </source>
</reference>
<comment type="caution">
    <text evidence="1">The sequence shown here is derived from an EMBL/GenBank/DDBJ whole genome shotgun (WGS) entry which is preliminary data.</text>
</comment>
<keyword evidence="2" id="KW-1185">Reference proteome</keyword>
<gene>
    <name evidence="1" type="ORF">DVG78_16345</name>
</gene>
<name>A0A369I705_9BACT</name>
<evidence type="ECO:0000313" key="1">
    <source>
        <dbReference type="EMBL" id="RDB04822.1"/>
    </source>
</evidence>
<evidence type="ECO:0000313" key="2">
    <source>
        <dbReference type="Proteomes" id="UP000253141"/>
    </source>
</evidence>
<dbReference type="Proteomes" id="UP000253141">
    <property type="component" value="Unassembled WGS sequence"/>
</dbReference>
<dbReference type="EMBL" id="QPIW01000013">
    <property type="protein sequence ID" value="RDB04822.1"/>
    <property type="molecule type" value="Genomic_DNA"/>
</dbReference>
<sequence>MKFTNKIYFYGGYGEKKQIVTAIKTNNVSSSIARLYRAICKPKGYFNLLFSSTIHHTFPICAI</sequence>